<dbReference type="AlphaFoldDB" id="A0A7W5DT73"/>
<protein>
    <submittedName>
        <fullName evidence="1">Uncharacterized protein</fullName>
    </submittedName>
</protein>
<evidence type="ECO:0000313" key="1">
    <source>
        <dbReference type="EMBL" id="MBB3188617.1"/>
    </source>
</evidence>
<keyword evidence="2" id="KW-1185">Reference proteome</keyword>
<comment type="caution">
    <text evidence="1">The sequence shown here is derived from an EMBL/GenBank/DDBJ whole genome shotgun (WGS) entry which is preliminary data.</text>
</comment>
<gene>
    <name evidence="1" type="ORF">FHX64_002815</name>
</gene>
<name>A0A7W5DT73_9PORP</name>
<dbReference type="EMBL" id="JACHYB010000002">
    <property type="protein sequence ID" value="MBB3188617.1"/>
    <property type="molecule type" value="Genomic_DNA"/>
</dbReference>
<organism evidence="1 2">
    <name type="scientific">Microbacter margulisiae</name>
    <dbReference type="NCBI Taxonomy" id="1350067"/>
    <lineage>
        <taxon>Bacteria</taxon>
        <taxon>Pseudomonadati</taxon>
        <taxon>Bacteroidota</taxon>
        <taxon>Bacteroidia</taxon>
        <taxon>Bacteroidales</taxon>
        <taxon>Porphyromonadaceae</taxon>
        <taxon>Microbacter</taxon>
    </lineage>
</organism>
<sequence length="34" mass="4095">MFVSAFSVRWLECPFHCCLIYMIIFYSSDFGPQR</sequence>
<reference evidence="1 2" key="1">
    <citation type="submission" date="2020-08" db="EMBL/GenBank/DDBJ databases">
        <title>Genomic Encyclopedia of Type Strains, Phase IV (KMG-IV): sequencing the most valuable type-strain genomes for metagenomic binning, comparative biology and taxonomic classification.</title>
        <authorList>
            <person name="Goeker M."/>
        </authorList>
    </citation>
    <scope>NUCLEOTIDE SEQUENCE [LARGE SCALE GENOMIC DNA]</scope>
    <source>
        <strain evidence="1 2">DSM 27471</strain>
    </source>
</reference>
<accession>A0A7W5DT73</accession>
<dbReference type="Proteomes" id="UP000544222">
    <property type="component" value="Unassembled WGS sequence"/>
</dbReference>
<proteinExistence type="predicted"/>
<evidence type="ECO:0000313" key="2">
    <source>
        <dbReference type="Proteomes" id="UP000544222"/>
    </source>
</evidence>